<dbReference type="Pfam" id="PF20811">
    <property type="entry name" value="PARG_cat_N"/>
    <property type="match status" value="1"/>
</dbReference>
<dbReference type="InterPro" id="IPR007724">
    <property type="entry name" value="Poly_GlycHdrlase"/>
</dbReference>
<feature type="active site" evidence="4">
    <location>
        <position position="589"/>
    </location>
</feature>
<evidence type="ECO:0000313" key="9">
    <source>
        <dbReference type="EMBL" id="KAG2393417.1"/>
    </source>
</evidence>
<dbReference type="GO" id="GO:0004649">
    <property type="term" value="F:poly(ADP-ribose) glycohydrolase activity"/>
    <property type="evidence" value="ECO:0007669"/>
    <property type="project" value="UniProtKB-EC"/>
</dbReference>
<comment type="caution">
    <text evidence="9">The sequence shown here is derived from an EMBL/GenBank/DDBJ whole genome shotgun (WGS) entry which is preliminary data.</text>
</comment>
<evidence type="ECO:0000256" key="2">
    <source>
        <dbReference type="ARBA" id="ARBA00012255"/>
    </source>
</evidence>
<dbReference type="EMBL" id="PYSW02000002">
    <property type="protein sequence ID" value="KAG2393417.1"/>
    <property type="molecule type" value="Genomic_DNA"/>
</dbReference>
<dbReference type="AlphaFoldDB" id="A0AA88H642"/>
<evidence type="ECO:0000259" key="8">
    <source>
        <dbReference type="Pfam" id="PF20811"/>
    </source>
</evidence>
<accession>A0AA88H642</accession>
<name>A0AA88H642_NAELO</name>
<feature type="region of interest" description="Disordered" evidence="6">
    <location>
        <begin position="430"/>
        <end position="452"/>
    </location>
</feature>
<dbReference type="GO" id="GO:1990966">
    <property type="term" value="P:ATP generation from poly-ADP-D-ribose"/>
    <property type="evidence" value="ECO:0007669"/>
    <property type="project" value="TreeGrafter"/>
</dbReference>
<evidence type="ECO:0000259" key="7">
    <source>
        <dbReference type="Pfam" id="PF05028"/>
    </source>
</evidence>
<evidence type="ECO:0000256" key="1">
    <source>
        <dbReference type="ARBA" id="ARBA00009545"/>
    </source>
</evidence>
<dbReference type="Pfam" id="PF05028">
    <property type="entry name" value="PARG_cat_C"/>
    <property type="match status" value="1"/>
</dbReference>
<feature type="binding site" evidence="5">
    <location>
        <position position="573"/>
    </location>
    <ligand>
        <name>substrate</name>
    </ligand>
</feature>
<keyword evidence="10" id="KW-1185">Reference proteome</keyword>
<feature type="domain" description="PARG helical" evidence="8">
    <location>
        <begin position="218"/>
        <end position="309"/>
    </location>
</feature>
<feature type="compositionally biased region" description="Polar residues" evidence="6">
    <location>
        <begin position="22"/>
        <end position="33"/>
    </location>
</feature>
<feature type="domain" description="PARG catalytic Macro" evidence="7">
    <location>
        <begin position="537"/>
        <end position="745"/>
    </location>
</feature>
<feature type="binding site" evidence="5">
    <location>
        <position position="628"/>
    </location>
    <ligand>
        <name>substrate</name>
    </ligand>
</feature>
<dbReference type="PANTHER" id="PTHR12837:SF15">
    <property type="entry name" value="POLY(ADP-RIBOSE) GLYCOHYDROLASE"/>
    <property type="match status" value="1"/>
</dbReference>
<feature type="binding site" evidence="5">
    <location>
        <position position="587"/>
    </location>
    <ligand>
        <name>substrate</name>
    </ligand>
</feature>
<evidence type="ECO:0000256" key="6">
    <source>
        <dbReference type="SAM" id="MobiDB-lite"/>
    </source>
</evidence>
<reference evidence="9 10" key="1">
    <citation type="journal article" date="2018" name="BMC Genomics">
        <title>The genome of Naegleria lovaniensis, the basis for a comparative approach to unravel pathogenicity factors of the human pathogenic amoeba N. fowleri.</title>
        <authorList>
            <person name="Liechti N."/>
            <person name="Schurch N."/>
            <person name="Bruggmann R."/>
            <person name="Wittwer M."/>
        </authorList>
    </citation>
    <scope>NUCLEOTIDE SEQUENCE [LARGE SCALE GENOMIC DNA]</scope>
    <source>
        <strain evidence="9 10">ATCC 30569</strain>
    </source>
</reference>
<organism evidence="9 10">
    <name type="scientific">Naegleria lovaniensis</name>
    <name type="common">Amoeba</name>
    <dbReference type="NCBI Taxonomy" id="51637"/>
    <lineage>
        <taxon>Eukaryota</taxon>
        <taxon>Discoba</taxon>
        <taxon>Heterolobosea</taxon>
        <taxon>Tetramitia</taxon>
        <taxon>Eutetramitia</taxon>
        <taxon>Vahlkampfiidae</taxon>
        <taxon>Naegleria</taxon>
    </lineage>
</organism>
<proteinExistence type="inferred from homology"/>
<feature type="region of interest" description="Disordered" evidence="6">
    <location>
        <begin position="1"/>
        <end position="137"/>
    </location>
</feature>
<evidence type="ECO:0000256" key="4">
    <source>
        <dbReference type="PIRSR" id="PIRSR607724-1"/>
    </source>
</evidence>
<dbReference type="RefSeq" id="XP_044555311.1">
    <property type="nucleotide sequence ID" value="XM_044696864.1"/>
</dbReference>
<comment type="similarity">
    <text evidence="1">Belongs to the poly(ADP-ribose) glycohydrolase family.</text>
</comment>
<feature type="active site" evidence="4">
    <location>
        <position position="570"/>
    </location>
</feature>
<dbReference type="PANTHER" id="PTHR12837">
    <property type="entry name" value="POLY ADP-RIBOSE GLYCOHYDROLASE"/>
    <property type="match status" value="1"/>
</dbReference>
<dbReference type="GO" id="GO:0005975">
    <property type="term" value="P:carbohydrate metabolic process"/>
    <property type="evidence" value="ECO:0007669"/>
    <property type="project" value="InterPro"/>
</dbReference>
<dbReference type="GeneID" id="68099402"/>
<dbReference type="GO" id="GO:0006282">
    <property type="term" value="P:regulation of DNA repair"/>
    <property type="evidence" value="ECO:0007669"/>
    <property type="project" value="InterPro"/>
</dbReference>
<dbReference type="Proteomes" id="UP000816034">
    <property type="component" value="Unassembled WGS sequence"/>
</dbReference>
<dbReference type="InterPro" id="IPR046372">
    <property type="entry name" value="PARG_cat_C"/>
</dbReference>
<keyword evidence="3" id="KW-0378">Hydrolase</keyword>
<dbReference type="GO" id="GO:0009225">
    <property type="term" value="P:nucleotide-sugar metabolic process"/>
    <property type="evidence" value="ECO:0007669"/>
    <property type="project" value="TreeGrafter"/>
</dbReference>
<dbReference type="InterPro" id="IPR048362">
    <property type="entry name" value="PARG_helical"/>
</dbReference>
<gene>
    <name evidence="9" type="ORF">C9374_006948</name>
</gene>
<evidence type="ECO:0000313" key="10">
    <source>
        <dbReference type="Proteomes" id="UP000816034"/>
    </source>
</evidence>
<sequence length="794" mass="90248">MSHNKTSQSSSSSSRCADRPDLSNNVAACNSNNDTRDDSMSSPVSSKKQKSMLDYVHGHQPHVDHHEHKRKRQDENESWIEKMRKSAHPSSSQTNNNNSSPFRVKPSKTHSTPQLSDIITTPHVESSSTPPTKSNYSSKKKIIEGWNSNCVKLPCHENNVYFQNNRQLSKWYLIKTLLQQKIRNVNDLIQVIRTINSSWTFNSSTFSSLQTLFENVYSDSEKELFFNKTLPCIQSLALELPNLFDKSSIPLLKQQSDMVVHLSRKQICCLLAHALFCTFPRRNQTSNPSDEYYSYPSINFITLFKKSPLTKRPMKKEPTPNNSSSSNKDSIFDSIDHHSIIAAKSVNDATTTFMNTTTSPINTMDSTATNSITITTSTTSSSSSSNTTISTNLNVIDDHVPPPPPTTTYDHTMTTHVATMMITTDTTTTTVASCSSSSNNETSNNNHSNLSNSTISISSLEDDLLIDEELLSPNEYTLEQDQQYEETSLFIEKLKTIFHYFNKMSDLIAENNPILEEIVSFERKLLLDDPSEMEKIWKTSSQRLIHKLTIKDCGTIEDDSPHTYDCCHVDFANKMIGGGVLQHGAVQEEIRFLINTECIVSRLFTEELQDNECFLIKNSKRFSRYEGYSYTYRFIGDYNSSYEKYSPINHTLLAIDALNFNAPPFRSPFDQFKQKHILREVNKIYCGFLGCESSVISTGNLGCGAFKGDFQLKFLCQLIAASQASFYHNNSYELIYFTFFDKELAQKLKTMHHLLVQLEVTVSELYNLMVKYWTDKKDPSHSVFDYVVSELVGF</sequence>
<feature type="compositionally biased region" description="Basic and acidic residues" evidence="6">
    <location>
        <begin position="61"/>
        <end position="84"/>
    </location>
</feature>
<dbReference type="EC" id="3.2.1.143" evidence="2"/>
<feature type="active site" evidence="4">
    <location>
        <position position="588"/>
    </location>
</feature>
<evidence type="ECO:0000256" key="3">
    <source>
        <dbReference type="ARBA" id="ARBA00022801"/>
    </source>
</evidence>
<dbReference type="GO" id="GO:0005737">
    <property type="term" value="C:cytoplasm"/>
    <property type="evidence" value="ECO:0007669"/>
    <property type="project" value="TreeGrafter"/>
</dbReference>
<evidence type="ECO:0000256" key="5">
    <source>
        <dbReference type="PIRSR" id="PIRSR607724-2"/>
    </source>
</evidence>
<protein>
    <recommendedName>
        <fullName evidence="2">poly(ADP-ribose) glycohydrolase</fullName>
        <ecNumber evidence="2">3.2.1.143</ecNumber>
    </recommendedName>
</protein>
<feature type="compositionally biased region" description="Polar residues" evidence="6">
    <location>
        <begin position="109"/>
        <end position="137"/>
    </location>
</feature>
<dbReference type="GO" id="GO:0005634">
    <property type="term" value="C:nucleus"/>
    <property type="evidence" value="ECO:0007669"/>
    <property type="project" value="TreeGrafter"/>
</dbReference>
<feature type="compositionally biased region" description="Low complexity" evidence="6">
    <location>
        <begin position="90"/>
        <end position="100"/>
    </location>
</feature>